<reference evidence="2" key="1">
    <citation type="submission" date="2019-08" db="EMBL/GenBank/DDBJ databases">
        <authorList>
            <person name="Kucharzyk K."/>
            <person name="Murdoch R.W."/>
            <person name="Higgins S."/>
            <person name="Loffler F."/>
        </authorList>
    </citation>
    <scope>NUCLEOTIDE SEQUENCE</scope>
</reference>
<protein>
    <submittedName>
        <fullName evidence="2">Uncharacterized protein</fullName>
    </submittedName>
</protein>
<comment type="caution">
    <text evidence="2">The sequence shown here is derived from an EMBL/GenBank/DDBJ whole genome shotgun (WGS) entry which is preliminary data.</text>
</comment>
<organism evidence="2">
    <name type="scientific">bioreactor metagenome</name>
    <dbReference type="NCBI Taxonomy" id="1076179"/>
    <lineage>
        <taxon>unclassified sequences</taxon>
        <taxon>metagenomes</taxon>
        <taxon>ecological metagenomes</taxon>
    </lineage>
</organism>
<evidence type="ECO:0000313" key="2">
    <source>
        <dbReference type="EMBL" id="MPM96245.1"/>
    </source>
</evidence>
<accession>A0A645E3Z8</accession>
<dbReference type="EMBL" id="VSSQ01042633">
    <property type="protein sequence ID" value="MPM96245.1"/>
    <property type="molecule type" value="Genomic_DNA"/>
</dbReference>
<dbReference type="AlphaFoldDB" id="A0A645E3Z8"/>
<sequence>MLRREPRALALQQAARLHHARKQFRAGVIRRTARHERKQHLRRALVFIVRNKRPLPRNNAQKPHALQIQNREVHEAAAHAEL</sequence>
<proteinExistence type="predicted"/>
<gene>
    <name evidence="2" type="ORF">SDC9_143403</name>
</gene>
<evidence type="ECO:0000256" key="1">
    <source>
        <dbReference type="SAM" id="MobiDB-lite"/>
    </source>
</evidence>
<dbReference type="PROSITE" id="PS50096">
    <property type="entry name" value="IQ"/>
    <property type="match status" value="1"/>
</dbReference>
<feature type="region of interest" description="Disordered" evidence="1">
    <location>
        <begin position="55"/>
        <end position="82"/>
    </location>
</feature>
<name>A0A645E3Z8_9ZZZZ</name>
<feature type="compositionally biased region" description="Basic and acidic residues" evidence="1">
    <location>
        <begin position="71"/>
        <end position="82"/>
    </location>
</feature>